<dbReference type="HOGENOM" id="CLU_160215_0_0_1"/>
<dbReference type="AlphaFoldDB" id="E9GRZ8"/>
<dbReference type="Proteomes" id="UP000000305">
    <property type="component" value="Unassembled WGS sequence"/>
</dbReference>
<keyword evidence="1" id="KW-0732">Signal</keyword>
<reference evidence="2 3" key="1">
    <citation type="journal article" date="2011" name="Science">
        <title>The ecoresponsive genome of Daphnia pulex.</title>
        <authorList>
            <person name="Colbourne J.K."/>
            <person name="Pfrender M.E."/>
            <person name="Gilbert D."/>
            <person name="Thomas W.K."/>
            <person name="Tucker A."/>
            <person name="Oakley T.H."/>
            <person name="Tokishita S."/>
            <person name="Aerts A."/>
            <person name="Arnold G.J."/>
            <person name="Basu M.K."/>
            <person name="Bauer D.J."/>
            <person name="Caceres C.E."/>
            <person name="Carmel L."/>
            <person name="Casola C."/>
            <person name="Choi J.H."/>
            <person name="Detter J.C."/>
            <person name="Dong Q."/>
            <person name="Dusheyko S."/>
            <person name="Eads B.D."/>
            <person name="Frohlich T."/>
            <person name="Geiler-Samerotte K.A."/>
            <person name="Gerlach D."/>
            <person name="Hatcher P."/>
            <person name="Jogdeo S."/>
            <person name="Krijgsveld J."/>
            <person name="Kriventseva E.V."/>
            <person name="Kultz D."/>
            <person name="Laforsch C."/>
            <person name="Lindquist E."/>
            <person name="Lopez J."/>
            <person name="Manak J.R."/>
            <person name="Muller J."/>
            <person name="Pangilinan J."/>
            <person name="Patwardhan R.P."/>
            <person name="Pitluck S."/>
            <person name="Pritham E.J."/>
            <person name="Rechtsteiner A."/>
            <person name="Rho M."/>
            <person name="Rogozin I.B."/>
            <person name="Sakarya O."/>
            <person name="Salamov A."/>
            <person name="Schaack S."/>
            <person name="Shapiro H."/>
            <person name="Shiga Y."/>
            <person name="Skalitzky C."/>
            <person name="Smith Z."/>
            <person name="Souvorov A."/>
            <person name="Sung W."/>
            <person name="Tang Z."/>
            <person name="Tsuchiya D."/>
            <person name="Tu H."/>
            <person name="Vos H."/>
            <person name="Wang M."/>
            <person name="Wolf Y.I."/>
            <person name="Yamagata H."/>
            <person name="Yamada T."/>
            <person name="Ye Y."/>
            <person name="Shaw J.R."/>
            <person name="Andrews J."/>
            <person name="Crease T.J."/>
            <person name="Tang H."/>
            <person name="Lucas S.M."/>
            <person name="Robertson H.M."/>
            <person name="Bork P."/>
            <person name="Koonin E.V."/>
            <person name="Zdobnov E.M."/>
            <person name="Grigoriev I.V."/>
            <person name="Lynch M."/>
            <person name="Boore J.L."/>
        </authorList>
    </citation>
    <scope>NUCLEOTIDE SEQUENCE [LARGE SCALE GENOMIC DNA]</scope>
</reference>
<gene>
    <name evidence="2" type="ORF">DAPPUDRAFT_247215</name>
</gene>
<protein>
    <submittedName>
        <fullName evidence="2">Uncharacterized protein</fullName>
    </submittedName>
</protein>
<evidence type="ECO:0000313" key="2">
    <source>
        <dbReference type="EMBL" id="EFX77749.1"/>
    </source>
</evidence>
<keyword evidence="3" id="KW-1185">Reference proteome</keyword>
<dbReference type="EMBL" id="GL732561">
    <property type="protein sequence ID" value="EFX77749.1"/>
    <property type="molecule type" value="Genomic_DNA"/>
</dbReference>
<dbReference type="InParanoid" id="E9GRZ8"/>
<accession>E9GRZ8</accession>
<name>E9GRZ8_DAPPU</name>
<dbReference type="KEGG" id="dpx:DAPPUDRAFT_247215"/>
<evidence type="ECO:0000256" key="1">
    <source>
        <dbReference type="SAM" id="SignalP"/>
    </source>
</evidence>
<feature type="signal peptide" evidence="1">
    <location>
        <begin position="1"/>
        <end position="21"/>
    </location>
</feature>
<feature type="chain" id="PRO_5003241241" evidence="1">
    <location>
        <begin position="22"/>
        <end position="127"/>
    </location>
</feature>
<sequence length="127" mass="12251">MNTKVMMLILLGMALVGPALSDDDDRRRLFLVGPAGRRPRPLQQLLRPLIGGALAGRPLIGGSPLGGLGGGANAAGAGNGAVIGNQAIGTGTGIANAGPGGFGIGVGIGVGIATPLGNFAFGDGNSK</sequence>
<proteinExistence type="predicted"/>
<evidence type="ECO:0000313" key="3">
    <source>
        <dbReference type="Proteomes" id="UP000000305"/>
    </source>
</evidence>
<organism evidence="2 3">
    <name type="scientific">Daphnia pulex</name>
    <name type="common">Water flea</name>
    <dbReference type="NCBI Taxonomy" id="6669"/>
    <lineage>
        <taxon>Eukaryota</taxon>
        <taxon>Metazoa</taxon>
        <taxon>Ecdysozoa</taxon>
        <taxon>Arthropoda</taxon>
        <taxon>Crustacea</taxon>
        <taxon>Branchiopoda</taxon>
        <taxon>Diplostraca</taxon>
        <taxon>Cladocera</taxon>
        <taxon>Anomopoda</taxon>
        <taxon>Daphniidae</taxon>
        <taxon>Daphnia</taxon>
    </lineage>
</organism>